<dbReference type="EMBL" id="PPGH01000023">
    <property type="protein sequence ID" value="PQJ96949.1"/>
    <property type="molecule type" value="Genomic_DNA"/>
</dbReference>
<gene>
    <name evidence="2" type="ORF">CXB77_04920</name>
</gene>
<keyword evidence="3" id="KW-1185">Reference proteome</keyword>
<proteinExistence type="predicted"/>
<accession>A0A2S7XT93</accession>
<comment type="caution">
    <text evidence="2">The sequence shown here is derived from an EMBL/GenBank/DDBJ whole genome shotgun (WGS) entry which is preliminary data.</text>
</comment>
<dbReference type="Pfam" id="PF18765">
    <property type="entry name" value="Polbeta"/>
    <property type="match status" value="1"/>
</dbReference>
<evidence type="ECO:0000313" key="3">
    <source>
        <dbReference type="Proteomes" id="UP000239936"/>
    </source>
</evidence>
<dbReference type="CDD" id="cd05403">
    <property type="entry name" value="NT_KNTase_like"/>
    <property type="match status" value="1"/>
</dbReference>
<organism evidence="2 3">
    <name type="scientific">Chromatium okenii</name>
    <dbReference type="NCBI Taxonomy" id="61644"/>
    <lineage>
        <taxon>Bacteria</taxon>
        <taxon>Pseudomonadati</taxon>
        <taxon>Pseudomonadota</taxon>
        <taxon>Gammaproteobacteria</taxon>
        <taxon>Chromatiales</taxon>
        <taxon>Chromatiaceae</taxon>
        <taxon>Chromatium</taxon>
    </lineage>
</organism>
<name>A0A2S7XT93_9GAMM</name>
<dbReference type="Proteomes" id="UP000239936">
    <property type="component" value="Unassembled WGS sequence"/>
</dbReference>
<evidence type="ECO:0000313" key="2">
    <source>
        <dbReference type="EMBL" id="PQJ96949.1"/>
    </source>
</evidence>
<dbReference type="OrthoDB" id="9803106at2"/>
<dbReference type="InterPro" id="IPR043519">
    <property type="entry name" value="NT_sf"/>
</dbReference>
<evidence type="ECO:0000259" key="1">
    <source>
        <dbReference type="Pfam" id="PF18765"/>
    </source>
</evidence>
<feature type="domain" description="Polymerase beta nucleotidyltransferase" evidence="1">
    <location>
        <begin position="14"/>
        <end position="100"/>
    </location>
</feature>
<dbReference type="SUPFAM" id="SSF81301">
    <property type="entry name" value="Nucleotidyltransferase"/>
    <property type="match status" value="1"/>
</dbReference>
<reference evidence="2 3" key="1">
    <citation type="submission" date="2018-01" db="EMBL/GenBank/DDBJ databases">
        <title>The complete genome sequence of Chromatium okenii LaCa, a purple sulfur bacterium with a turbulent life.</title>
        <authorList>
            <person name="Luedin S.M."/>
            <person name="Liechti N."/>
            <person name="Storelli N."/>
            <person name="Danza F."/>
            <person name="Wittwer M."/>
            <person name="Pothier J.F."/>
            <person name="Tonolla M.A."/>
        </authorList>
    </citation>
    <scope>NUCLEOTIDE SEQUENCE [LARGE SCALE GENOMIC DNA]</scope>
    <source>
        <strain evidence="2 3">LaCa</strain>
    </source>
</reference>
<dbReference type="Gene3D" id="3.30.460.10">
    <property type="entry name" value="Beta Polymerase, domain 2"/>
    <property type="match status" value="1"/>
</dbReference>
<dbReference type="AlphaFoldDB" id="A0A2S7XT93"/>
<protein>
    <recommendedName>
        <fullName evidence="1">Polymerase beta nucleotidyltransferase domain-containing protein</fullName>
    </recommendedName>
</protein>
<dbReference type="InterPro" id="IPR041633">
    <property type="entry name" value="Polbeta"/>
</dbReference>
<sequence length="101" mass="11325">MEFGLSENVCAIVRTILNQYPAVQKAVIYGSRAKGNYHNGSDIDLTLLGDALDYDTLSAIAWALDDSDIPHTVDLSLFETIENPALREHIHRVGMVFYERE</sequence>
<dbReference type="RefSeq" id="WP_105073027.1">
    <property type="nucleotide sequence ID" value="NZ_JAFLKP010000168.1"/>
</dbReference>